<accession>A0A6J8CJN5</accession>
<keyword evidence="4" id="KW-1185">Reference proteome</keyword>
<feature type="signal peptide" evidence="1">
    <location>
        <begin position="1"/>
        <end position="18"/>
    </location>
</feature>
<dbReference type="PANTHER" id="PTHR37916:SF1">
    <property type="entry name" value="COPPER ACQUISITION FACTOR BIM1-LIKE DOMAIN-CONTAINING PROTEIN"/>
    <property type="match status" value="1"/>
</dbReference>
<name>A0A6J8CJN5_MYTCO</name>
<evidence type="ECO:0000259" key="2">
    <source>
        <dbReference type="Pfam" id="PF20238"/>
    </source>
</evidence>
<evidence type="ECO:0000313" key="4">
    <source>
        <dbReference type="Proteomes" id="UP000507470"/>
    </source>
</evidence>
<dbReference type="Proteomes" id="UP000507470">
    <property type="component" value="Unassembled WGS sequence"/>
</dbReference>
<evidence type="ECO:0000313" key="3">
    <source>
        <dbReference type="EMBL" id="CAC5396623.1"/>
    </source>
</evidence>
<protein>
    <recommendedName>
        <fullName evidence="2">Copper acquisition factor BIM1-like domain-containing protein</fullName>
    </recommendedName>
</protein>
<reference evidence="3 4" key="1">
    <citation type="submission" date="2020-06" db="EMBL/GenBank/DDBJ databases">
        <authorList>
            <person name="Li R."/>
            <person name="Bekaert M."/>
        </authorList>
    </citation>
    <scope>NUCLEOTIDE SEQUENCE [LARGE SCALE GENOMIC DNA]</scope>
    <source>
        <strain evidence="4">wild</strain>
    </source>
</reference>
<dbReference type="InterPro" id="IPR046530">
    <property type="entry name" value="BIM1-like_dom"/>
</dbReference>
<gene>
    <name evidence="3" type="ORF">MCOR_31153</name>
</gene>
<dbReference type="PANTHER" id="PTHR37916">
    <property type="entry name" value="CHITIN-BINDING TYPE-4 DOMAIN-CONTAINING PROTEIN"/>
    <property type="match status" value="1"/>
</dbReference>
<sequence length="158" mass="17061">MNFFQFVVVGSLAVACSAHLCLLSPPQRGTMMGINKAGANDCGLTTSPCGGRMAGMNPTYFKTGENITVVFQKNLDHYSKSTPGNFKVNLMMDNASTATATATIMDMGEPSLSLYSTSMMIPKTATKGKYMIQVVYNTMNPDTGVPPQFYQCTDVMLH</sequence>
<feature type="chain" id="PRO_5026995840" description="Copper acquisition factor BIM1-like domain-containing protein" evidence="1">
    <location>
        <begin position="19"/>
        <end position="158"/>
    </location>
</feature>
<evidence type="ECO:0000256" key="1">
    <source>
        <dbReference type="SAM" id="SignalP"/>
    </source>
</evidence>
<organism evidence="3 4">
    <name type="scientific">Mytilus coruscus</name>
    <name type="common">Sea mussel</name>
    <dbReference type="NCBI Taxonomy" id="42192"/>
    <lineage>
        <taxon>Eukaryota</taxon>
        <taxon>Metazoa</taxon>
        <taxon>Spiralia</taxon>
        <taxon>Lophotrochozoa</taxon>
        <taxon>Mollusca</taxon>
        <taxon>Bivalvia</taxon>
        <taxon>Autobranchia</taxon>
        <taxon>Pteriomorphia</taxon>
        <taxon>Mytilida</taxon>
        <taxon>Mytiloidea</taxon>
        <taxon>Mytilidae</taxon>
        <taxon>Mytilinae</taxon>
        <taxon>Mytilus</taxon>
    </lineage>
</organism>
<dbReference type="EMBL" id="CACVKT020005631">
    <property type="protein sequence ID" value="CAC5396623.1"/>
    <property type="molecule type" value="Genomic_DNA"/>
</dbReference>
<keyword evidence="1" id="KW-0732">Signal</keyword>
<feature type="domain" description="Copper acquisition factor BIM1-like" evidence="2">
    <location>
        <begin position="17"/>
        <end position="157"/>
    </location>
</feature>
<dbReference type="OrthoDB" id="10022075at2759"/>
<proteinExistence type="predicted"/>
<dbReference type="AlphaFoldDB" id="A0A6J8CJN5"/>
<dbReference type="Pfam" id="PF20238">
    <property type="entry name" value="BIM1-like_dom"/>
    <property type="match status" value="1"/>
</dbReference>